<dbReference type="Gene3D" id="2.60.120.1140">
    <property type="entry name" value="Protein of unknown function DUF192"/>
    <property type="match status" value="1"/>
</dbReference>
<dbReference type="PANTHER" id="PTHR37953">
    <property type="entry name" value="UPF0127 PROTEIN MJ1496"/>
    <property type="match status" value="1"/>
</dbReference>
<dbReference type="InterPro" id="IPR038695">
    <property type="entry name" value="Saro_0823-like_sf"/>
</dbReference>
<dbReference type="AlphaFoldDB" id="A0A343TL45"/>
<reference evidence="2" key="1">
    <citation type="submission" date="2017-11" db="EMBL/GenBank/DDBJ databases">
        <title>Phenotypic and genomic properties of facultatively anaerobic sulfur-reducing natronoarchaea from hypersaline soda lakes.</title>
        <authorList>
            <person name="Sorokin D.Y."/>
            <person name="Kublanov I.V."/>
            <person name="Roman P."/>
            <person name="Sinninghe Damste J.S."/>
            <person name="Golyshin P.N."/>
            <person name="Rojo D."/>
            <person name="Ciordia S."/>
            <person name="Mena M.D.C."/>
            <person name="Ferrer M."/>
            <person name="Messina E."/>
            <person name="Smedile F."/>
            <person name="La Spada G."/>
            <person name="La Cono V."/>
            <person name="Yakimov M.M."/>
        </authorList>
    </citation>
    <scope>NUCLEOTIDE SEQUENCE [LARGE SCALE GENOMIC DNA]</scope>
    <source>
        <strain evidence="2">AArc-Sl</strain>
    </source>
</reference>
<dbReference type="Proteomes" id="UP000263012">
    <property type="component" value="Chromosome"/>
</dbReference>
<gene>
    <name evidence="1" type="ORF">AArcSl_2192</name>
</gene>
<dbReference type="Pfam" id="PF02643">
    <property type="entry name" value="DUF192"/>
    <property type="match status" value="1"/>
</dbReference>
<evidence type="ECO:0008006" key="3">
    <source>
        <dbReference type="Google" id="ProtNLM"/>
    </source>
</evidence>
<dbReference type="InterPro" id="IPR003795">
    <property type="entry name" value="DUF192"/>
</dbReference>
<protein>
    <recommendedName>
        <fullName evidence="3">DUF192 domain-containing protein</fullName>
    </recommendedName>
</protein>
<sequence>MRLVHRRGPPDAREERTLATSVEFADTTLQQARGLMFRRSIPDDYALVFQFDRPETRTLHMLFVPFPIDAVWLTGPEVVRVERLRPWIGFARATADTVIELPAGAAADVSPGDTVDLLEENAE</sequence>
<dbReference type="EMBL" id="CP025066">
    <property type="protein sequence ID" value="AUX09817.1"/>
    <property type="molecule type" value="Genomic_DNA"/>
</dbReference>
<evidence type="ECO:0000313" key="2">
    <source>
        <dbReference type="Proteomes" id="UP000263012"/>
    </source>
</evidence>
<dbReference type="OrthoDB" id="64208at2157"/>
<organism evidence="1 2">
    <name type="scientific">Halalkaliarchaeum desulfuricum</name>
    <dbReference type="NCBI Taxonomy" id="2055893"/>
    <lineage>
        <taxon>Archaea</taxon>
        <taxon>Methanobacteriati</taxon>
        <taxon>Methanobacteriota</taxon>
        <taxon>Stenosarchaea group</taxon>
        <taxon>Halobacteria</taxon>
        <taxon>Halobacteriales</taxon>
        <taxon>Haloferacaceae</taxon>
        <taxon>Halalkaliarchaeum</taxon>
    </lineage>
</organism>
<dbReference type="PANTHER" id="PTHR37953:SF1">
    <property type="entry name" value="UPF0127 PROTEIN MJ1496"/>
    <property type="match status" value="1"/>
</dbReference>
<dbReference type="RefSeq" id="WP_119819037.1">
    <property type="nucleotide sequence ID" value="NZ_CP025066.1"/>
</dbReference>
<evidence type="ECO:0000313" key="1">
    <source>
        <dbReference type="EMBL" id="AUX09817.1"/>
    </source>
</evidence>
<name>A0A343TL45_9EURY</name>
<keyword evidence="2" id="KW-1185">Reference proteome</keyword>
<dbReference type="KEGG" id="hdf:AArcSl_2192"/>
<dbReference type="GeneID" id="37878544"/>
<proteinExistence type="predicted"/>
<accession>A0A343TL45</accession>